<accession>A0ABS0F330</accession>
<comment type="caution">
    <text evidence="1">The sequence shown here is derived from an EMBL/GenBank/DDBJ whole genome shotgun (WGS) entry which is preliminary data.</text>
</comment>
<evidence type="ECO:0000313" key="2">
    <source>
        <dbReference type="Proteomes" id="UP000642910"/>
    </source>
</evidence>
<dbReference type="PROSITE" id="PS01229">
    <property type="entry name" value="COF_2"/>
    <property type="match status" value="1"/>
</dbReference>
<gene>
    <name evidence="1" type="ORF">IW967_07430</name>
</gene>
<dbReference type="Proteomes" id="UP000642910">
    <property type="component" value="Unassembled WGS sequence"/>
</dbReference>
<dbReference type="GO" id="GO:0016787">
    <property type="term" value="F:hydrolase activity"/>
    <property type="evidence" value="ECO:0007669"/>
    <property type="project" value="UniProtKB-KW"/>
</dbReference>
<evidence type="ECO:0000313" key="1">
    <source>
        <dbReference type="EMBL" id="MBF8377697.1"/>
    </source>
</evidence>
<dbReference type="SFLD" id="SFLDS00003">
    <property type="entry name" value="Haloacid_Dehalogenase"/>
    <property type="match status" value="1"/>
</dbReference>
<reference evidence="1 2" key="1">
    <citation type="submission" date="2020-11" db="EMBL/GenBank/DDBJ databases">
        <title>Genomic insight of Alicyclobacillus mali FL 18 reveals a new arsenic-resistant strain, with potential in environmental biotechnology.</title>
        <authorList>
            <person name="Fiorentino G."/>
            <person name="Gallo G."/>
            <person name="Aulitto M."/>
        </authorList>
    </citation>
    <scope>NUCLEOTIDE SEQUENCE [LARGE SCALE GENOMIC DNA]</scope>
    <source>
        <strain evidence="1 2">FL 18</strain>
    </source>
</reference>
<dbReference type="EMBL" id="JADPKZ010000038">
    <property type="protein sequence ID" value="MBF8377697.1"/>
    <property type="molecule type" value="Genomic_DNA"/>
</dbReference>
<dbReference type="Pfam" id="PF08282">
    <property type="entry name" value="Hydrolase_3"/>
    <property type="match status" value="1"/>
</dbReference>
<dbReference type="RefSeq" id="WP_067847672.1">
    <property type="nucleotide sequence ID" value="NZ_JADPKZ010000038.1"/>
</dbReference>
<organism evidence="1 2">
    <name type="scientific">Alicyclobacillus mali</name>
    <name type="common">ex Roth et al. 2021</name>
    <dbReference type="NCBI Taxonomy" id="1123961"/>
    <lineage>
        <taxon>Bacteria</taxon>
        <taxon>Bacillati</taxon>
        <taxon>Bacillota</taxon>
        <taxon>Bacilli</taxon>
        <taxon>Bacillales</taxon>
        <taxon>Alicyclobacillaceae</taxon>
        <taxon>Alicyclobacillus</taxon>
    </lineage>
</organism>
<keyword evidence="2" id="KW-1185">Reference proteome</keyword>
<dbReference type="PANTHER" id="PTHR10000:SF25">
    <property type="entry name" value="PHOSPHATASE YKRA-RELATED"/>
    <property type="match status" value="1"/>
</dbReference>
<keyword evidence="1" id="KW-0378">Hydrolase</keyword>
<dbReference type="PANTHER" id="PTHR10000">
    <property type="entry name" value="PHOSPHOSERINE PHOSPHATASE"/>
    <property type="match status" value="1"/>
</dbReference>
<dbReference type="SUPFAM" id="SSF56784">
    <property type="entry name" value="HAD-like"/>
    <property type="match status" value="1"/>
</dbReference>
<dbReference type="InterPro" id="IPR000150">
    <property type="entry name" value="Cof"/>
</dbReference>
<proteinExistence type="predicted"/>
<dbReference type="InterPro" id="IPR023214">
    <property type="entry name" value="HAD_sf"/>
</dbReference>
<dbReference type="Gene3D" id="3.40.50.1000">
    <property type="entry name" value="HAD superfamily/HAD-like"/>
    <property type="match status" value="1"/>
</dbReference>
<dbReference type="InterPro" id="IPR036412">
    <property type="entry name" value="HAD-like_sf"/>
</dbReference>
<dbReference type="SFLD" id="SFLDG01140">
    <property type="entry name" value="C2.B:_Phosphomannomutase_and_P"/>
    <property type="match status" value="1"/>
</dbReference>
<dbReference type="NCBIfam" id="TIGR00099">
    <property type="entry name" value="Cof-subfamily"/>
    <property type="match status" value="1"/>
</dbReference>
<name>A0ABS0F330_9BACL</name>
<dbReference type="Gene3D" id="3.30.1240.10">
    <property type="match status" value="1"/>
</dbReference>
<dbReference type="NCBIfam" id="TIGR01484">
    <property type="entry name" value="HAD-SF-IIB"/>
    <property type="match status" value="1"/>
</dbReference>
<protein>
    <submittedName>
        <fullName evidence="1">Cof-type HAD-IIB family hydrolase</fullName>
    </submittedName>
</protein>
<dbReference type="InterPro" id="IPR006379">
    <property type="entry name" value="HAD-SF_hydro_IIB"/>
</dbReference>
<sequence length="266" mass="29250">MAIRFAFFDIDGTLIDDRRELSPRVDEALAALRQRGIETAIATGRAPDQLRPIAERLGFDSYVCCNGSLAVYRGEKVLARAVPHDVMDSFIQCAESSGYPVVVAGEAACFANRPHHPEIREAYRFLGLPSEPVYDPAAWKREDVYQLYLFCKPGQEAPFVEAYQDSLRFIRPHRFYLDVFPAGVSKATGVEAILRRAGCDKEDALAFGDSENDVEMLAYVGTGVAMGNAAEPAKRAARRITASVDEGGIFAALVDLGLMEEEPVRP</sequence>